<dbReference type="InterPro" id="IPR050775">
    <property type="entry name" value="FAD-binding_Monooxygenases"/>
</dbReference>
<feature type="region of interest" description="Disordered" evidence="7">
    <location>
        <begin position="650"/>
        <end position="733"/>
    </location>
</feature>
<dbReference type="GO" id="GO:0016491">
    <property type="term" value="F:oxidoreductase activity"/>
    <property type="evidence" value="ECO:0007669"/>
    <property type="project" value="UniProtKB-KW"/>
</dbReference>
<protein>
    <submittedName>
        <fullName evidence="8">Uncharacterized protein</fullName>
    </submittedName>
</protein>
<gene>
    <name evidence="8" type="ORF">CBER1_04875</name>
</gene>
<keyword evidence="9" id="KW-1185">Reference proteome</keyword>
<name>A0A2S6BRX9_9PEZI</name>
<evidence type="ECO:0000256" key="5">
    <source>
        <dbReference type="ARBA" id="ARBA00022857"/>
    </source>
</evidence>
<evidence type="ECO:0000256" key="7">
    <source>
        <dbReference type="SAM" id="MobiDB-lite"/>
    </source>
</evidence>
<keyword evidence="3" id="KW-0285">Flavoprotein</keyword>
<organism evidence="8 9">
    <name type="scientific">Cercospora berteroae</name>
    <dbReference type="NCBI Taxonomy" id="357750"/>
    <lineage>
        <taxon>Eukaryota</taxon>
        <taxon>Fungi</taxon>
        <taxon>Dikarya</taxon>
        <taxon>Ascomycota</taxon>
        <taxon>Pezizomycotina</taxon>
        <taxon>Dothideomycetes</taxon>
        <taxon>Dothideomycetidae</taxon>
        <taxon>Mycosphaerellales</taxon>
        <taxon>Mycosphaerellaceae</taxon>
        <taxon>Cercospora</taxon>
    </lineage>
</organism>
<sequence length="757" mass="84692">MSPPDTISVSEALHTKYELEKNKRLKESGISQYVDVRSQSLEALAKDPWVDYNDPRVRDPPLKDGDKIKYLITGAGINGVVFAGRLIEAGVGREDVVCVDIAGGFGGTWYYNRYPGVMCDVEGYCYVPFLEETGYQPRHRYSYGHEIRGQIERSVDHFGIKGQLCTSVDSQIWDEDKKLWVITLTRTVGEPSTSKTFTVHADFILHSNAPFILPKLPKLPGWDELYRTKRVFHSSRWDYDYTGGTQEKPDPVNLRGKRVAIIGIGATAVQIVPVLAKWADHVYVVQRTPSYVGARGQSRNYPREVGPNNEREGLATKAEDCLRCIPGSGFLGSNTKLVTPDNVEEHIKELYAIDIARTELLRKRVEDIVKDKSTAEKLQAWYGSWCKRPSFHDEYLQAFNKPNVTLIDTDGKGLDGYTKSGILLDGAEFEIDALILATGFTFDPALDPSEKMRTAIQGRNGLTMKDYWNQPESGTVFGVAMPGFPNMFSTFLRGSPTTWNSMHIMEMAAALFIGVVQQAQKRTREGGRIVVEASKEGERRYGEEVAKRAGWFSVLPTCTPGYFTEEGAASFQKPEQKSEEEKFNEAKRMPWGAGPVDFRDMTEGHELRGCNGLNEDMWIGLDKTKRMAQITATTAINSPYQANQSFIVPSKQQTEPPQTSSTTTPKQHSSTALMKSPNRADTFGSDTTAFSTSSKFTWNSTTSSQTQSNANKKNKTYKPKKPKAQTVQFSDVGRHSNQWLFNDMSISDAVKTLFGKK</sequence>
<feature type="compositionally biased region" description="Low complexity" evidence="7">
    <location>
        <begin position="650"/>
        <end position="671"/>
    </location>
</feature>
<reference evidence="9" key="1">
    <citation type="journal article" date="2017" name="bioRxiv">
        <title>Conservation of a gene cluster reveals novel cercosporin biosynthetic mechanisms and extends production to the genus Colletotrichum.</title>
        <authorList>
            <person name="de Jonge R."/>
            <person name="Ebert M.K."/>
            <person name="Huitt-Roehl C.R."/>
            <person name="Pal P."/>
            <person name="Suttle J.C."/>
            <person name="Spanner R.E."/>
            <person name="Neubauer J.D."/>
            <person name="Jurick W.M.II."/>
            <person name="Stott K.A."/>
            <person name="Secor G.A."/>
            <person name="Thomma B.P.H.J."/>
            <person name="Van de Peer Y."/>
            <person name="Townsend C.A."/>
            <person name="Bolton M.D."/>
        </authorList>
    </citation>
    <scope>NUCLEOTIDE SEQUENCE [LARGE SCALE GENOMIC DNA]</scope>
    <source>
        <strain evidence="9">CBS538.71</strain>
    </source>
</reference>
<feature type="compositionally biased region" description="Basic residues" evidence="7">
    <location>
        <begin position="712"/>
        <end position="723"/>
    </location>
</feature>
<evidence type="ECO:0000256" key="1">
    <source>
        <dbReference type="ARBA" id="ARBA00001974"/>
    </source>
</evidence>
<accession>A0A2S6BRX9</accession>
<dbReference type="OrthoDB" id="66881at2759"/>
<keyword evidence="6" id="KW-0560">Oxidoreductase</keyword>
<evidence type="ECO:0000256" key="2">
    <source>
        <dbReference type="ARBA" id="ARBA00010139"/>
    </source>
</evidence>
<dbReference type="Proteomes" id="UP000237631">
    <property type="component" value="Unassembled WGS sequence"/>
</dbReference>
<proteinExistence type="inferred from homology"/>
<dbReference type="InterPro" id="IPR036188">
    <property type="entry name" value="FAD/NAD-bd_sf"/>
</dbReference>
<evidence type="ECO:0000256" key="3">
    <source>
        <dbReference type="ARBA" id="ARBA00022630"/>
    </source>
</evidence>
<evidence type="ECO:0000256" key="4">
    <source>
        <dbReference type="ARBA" id="ARBA00022827"/>
    </source>
</evidence>
<dbReference type="Pfam" id="PF13450">
    <property type="entry name" value="NAD_binding_8"/>
    <property type="match status" value="1"/>
</dbReference>
<keyword evidence="4" id="KW-0274">FAD</keyword>
<dbReference type="PANTHER" id="PTHR43098">
    <property type="entry name" value="L-ORNITHINE N(5)-MONOOXYGENASE-RELATED"/>
    <property type="match status" value="1"/>
</dbReference>
<dbReference type="AlphaFoldDB" id="A0A2S6BRX9"/>
<feature type="compositionally biased region" description="Polar residues" evidence="7">
    <location>
        <begin position="684"/>
        <end position="696"/>
    </location>
</feature>
<evidence type="ECO:0000313" key="9">
    <source>
        <dbReference type="Proteomes" id="UP000237631"/>
    </source>
</evidence>
<dbReference type="SUPFAM" id="SSF51905">
    <property type="entry name" value="FAD/NAD(P)-binding domain"/>
    <property type="match status" value="1"/>
</dbReference>
<feature type="compositionally biased region" description="Low complexity" evidence="7">
    <location>
        <begin position="697"/>
        <end position="711"/>
    </location>
</feature>
<feature type="region of interest" description="Disordered" evidence="7">
    <location>
        <begin position="567"/>
        <end position="597"/>
    </location>
</feature>
<feature type="compositionally biased region" description="Basic and acidic residues" evidence="7">
    <location>
        <begin position="574"/>
        <end position="588"/>
    </location>
</feature>
<comment type="cofactor">
    <cofactor evidence="1">
        <name>FAD</name>
        <dbReference type="ChEBI" id="CHEBI:57692"/>
    </cofactor>
</comment>
<comment type="similarity">
    <text evidence="2">Belongs to the FAD-binding monooxygenase family.</text>
</comment>
<comment type="caution">
    <text evidence="8">The sequence shown here is derived from an EMBL/GenBank/DDBJ whole genome shotgun (WGS) entry which is preliminary data.</text>
</comment>
<dbReference type="Gene3D" id="3.50.50.60">
    <property type="entry name" value="FAD/NAD(P)-binding domain"/>
    <property type="match status" value="3"/>
</dbReference>
<evidence type="ECO:0000256" key="6">
    <source>
        <dbReference type="ARBA" id="ARBA00023002"/>
    </source>
</evidence>
<keyword evidence="5" id="KW-0521">NADP</keyword>
<evidence type="ECO:0000313" key="8">
    <source>
        <dbReference type="EMBL" id="PPJ50248.1"/>
    </source>
</evidence>
<dbReference type="EMBL" id="PNEN01001789">
    <property type="protein sequence ID" value="PPJ50248.1"/>
    <property type="molecule type" value="Genomic_DNA"/>
</dbReference>
<dbReference type="PANTHER" id="PTHR43098:SF2">
    <property type="entry name" value="FAD-BINDING MONOOXYGENASE AUSB-RELATED"/>
    <property type="match status" value="1"/>
</dbReference>